<protein>
    <submittedName>
        <fullName evidence="1">Ig-like domain-containing protein</fullName>
    </submittedName>
</protein>
<dbReference type="EMBL" id="JAMQPL010000001">
    <property type="protein sequence ID" value="MCW7528645.1"/>
    <property type="molecule type" value="Genomic_DNA"/>
</dbReference>
<organism evidence="1 2">
    <name type="scientific">Leptospira soteropolitanensis</name>
    <dbReference type="NCBI Taxonomy" id="2950025"/>
    <lineage>
        <taxon>Bacteria</taxon>
        <taxon>Pseudomonadati</taxon>
        <taxon>Spirochaetota</taxon>
        <taxon>Spirochaetia</taxon>
        <taxon>Leptospirales</taxon>
        <taxon>Leptospiraceae</taxon>
        <taxon>Leptospira</taxon>
    </lineage>
</organism>
<dbReference type="AlphaFoldDB" id="A0AAW5VEN2"/>
<evidence type="ECO:0000313" key="1">
    <source>
        <dbReference type="EMBL" id="MCW7528645.1"/>
    </source>
</evidence>
<evidence type="ECO:0000313" key="2">
    <source>
        <dbReference type="Proteomes" id="UP001208540"/>
    </source>
</evidence>
<dbReference type="RefSeq" id="WP_265350173.1">
    <property type="nucleotide sequence ID" value="NZ_JAMQPL010000001.1"/>
</dbReference>
<name>A0AAW5VEN2_9LEPT</name>
<proteinExistence type="predicted"/>
<reference evidence="1" key="1">
    <citation type="submission" date="2022-06" db="EMBL/GenBank/DDBJ databases">
        <title>Leptospira isolates from biofilms formed at urban environments.</title>
        <authorList>
            <person name="Ribeiro P.S."/>
            <person name="Sousa T."/>
            <person name="Carvalho N."/>
            <person name="Aburjaile F."/>
            <person name="Neves F."/>
            <person name="Oliveira D."/>
            <person name="Blanco L."/>
            <person name="Lima J."/>
            <person name="Costa F."/>
            <person name="Brenig B."/>
            <person name="Soares S."/>
            <person name="Ramos R."/>
            <person name="Goes-Neto A."/>
            <person name="Matiuzzi M."/>
            <person name="Azevedo V."/>
            <person name="Ristow P."/>
        </authorList>
    </citation>
    <scope>NUCLEOTIDE SEQUENCE</scope>
    <source>
        <strain evidence="1">VSF20</strain>
    </source>
</reference>
<gene>
    <name evidence="1" type="ORF">ND862_00345</name>
</gene>
<accession>A0AAW5VEN2</accession>
<comment type="caution">
    <text evidence="1">The sequence shown here is derived from an EMBL/GenBank/DDBJ whole genome shotgun (WGS) entry which is preliminary data.</text>
</comment>
<sequence>MNQINQLKQLIQIFDQFHLLKRRILSKGICIFLLPFLMFQNCYLNPFVYDLLNPILEEEKKAGLLDGGLLLALNGFSSSLYITGVIRNGSGIAQINKEYSVIASESNTFGPDSSGITDSSGRFFLSIGPGDTNVRVTELGEDLVTFTLNVSGPEFIQVKNVNPINYEISSIIPYAPTNKPAFFELISTSPANNETYIGVSPDLTLTFSDTLPEWDFSTLTTLVANNVSVTPSGISLLSPSLSPPNTIIIMTNVSTYDIEYTVQIGPGFYSTNGIPLTPRSVKFRLETLP</sequence>
<dbReference type="Proteomes" id="UP001208540">
    <property type="component" value="Unassembled WGS sequence"/>
</dbReference>